<protein>
    <recommendedName>
        <fullName evidence="1">YjiS-like domain-containing protein</fullName>
    </recommendedName>
</protein>
<dbReference type="EMBL" id="CABPSI010000002">
    <property type="protein sequence ID" value="VVE02884.1"/>
    <property type="molecule type" value="Genomic_DNA"/>
</dbReference>
<evidence type="ECO:0000313" key="2">
    <source>
        <dbReference type="EMBL" id="VVE02884.1"/>
    </source>
</evidence>
<keyword evidence="3" id="KW-1185">Reference proteome</keyword>
<dbReference type="InterPro" id="IPR009506">
    <property type="entry name" value="YjiS-like"/>
</dbReference>
<gene>
    <name evidence="2" type="ORF">PIN31115_02203</name>
</gene>
<dbReference type="Pfam" id="PF06568">
    <property type="entry name" value="YjiS-like"/>
    <property type="match status" value="1"/>
</dbReference>
<proteinExistence type="predicted"/>
<dbReference type="Proteomes" id="UP000333828">
    <property type="component" value="Unassembled WGS sequence"/>
</dbReference>
<dbReference type="AlphaFoldDB" id="A0A5E4UTR9"/>
<accession>A0A5E4UTR9</accession>
<feature type="domain" description="YjiS-like" evidence="1">
    <location>
        <begin position="35"/>
        <end position="71"/>
    </location>
</feature>
<sequence>MFRPLSAANAANATQAVNANVPSAVLAQTTPLSLFFRTVDQWRVRYEQGLQAEALAALDDATLADIGYARDAFGLRHQAR</sequence>
<dbReference type="RefSeq" id="WP_150684050.1">
    <property type="nucleotide sequence ID" value="NZ_CABPSF010000002.1"/>
</dbReference>
<reference evidence="2 3" key="1">
    <citation type="submission" date="2019-08" db="EMBL/GenBank/DDBJ databases">
        <authorList>
            <person name="Peeters C."/>
        </authorList>
    </citation>
    <scope>NUCLEOTIDE SEQUENCE [LARGE SCALE GENOMIC DNA]</scope>
    <source>
        <strain evidence="2 3">LMG 31115</strain>
    </source>
</reference>
<name>A0A5E4UTR9_9BURK</name>
<organism evidence="2 3">
    <name type="scientific">Pandoraea iniqua</name>
    <dbReference type="NCBI Taxonomy" id="2508288"/>
    <lineage>
        <taxon>Bacteria</taxon>
        <taxon>Pseudomonadati</taxon>
        <taxon>Pseudomonadota</taxon>
        <taxon>Betaproteobacteria</taxon>
        <taxon>Burkholderiales</taxon>
        <taxon>Burkholderiaceae</taxon>
        <taxon>Pandoraea</taxon>
    </lineage>
</organism>
<evidence type="ECO:0000313" key="3">
    <source>
        <dbReference type="Proteomes" id="UP000333828"/>
    </source>
</evidence>
<evidence type="ECO:0000259" key="1">
    <source>
        <dbReference type="Pfam" id="PF06568"/>
    </source>
</evidence>